<dbReference type="CDD" id="cd06067">
    <property type="entry name" value="H2MP_MemB-H2evol"/>
    <property type="match status" value="1"/>
</dbReference>
<dbReference type="PANTHER" id="PTHR30302:SF1">
    <property type="entry name" value="HYDROGENASE 2 MATURATION PROTEASE"/>
    <property type="match status" value="1"/>
</dbReference>
<dbReference type="Gene3D" id="3.40.50.1450">
    <property type="entry name" value="HybD-like"/>
    <property type="match status" value="1"/>
</dbReference>
<gene>
    <name evidence="5" type="ORF">MHHB_P0614</name>
</gene>
<dbReference type="GO" id="GO:0016485">
    <property type="term" value="P:protein processing"/>
    <property type="evidence" value="ECO:0007669"/>
    <property type="project" value="TreeGrafter"/>
</dbReference>
<dbReference type="Pfam" id="PF01750">
    <property type="entry name" value="HycI"/>
    <property type="match status" value="1"/>
</dbReference>
<comment type="caution">
    <text evidence="5">The sequence shown here is derived from an EMBL/GenBank/DDBJ whole genome shotgun (WGS) entry which is preliminary data.</text>
</comment>
<keyword evidence="6" id="KW-1185">Reference proteome</keyword>
<reference evidence="5 6" key="1">
    <citation type="journal article" date="2019" name="Int. J. Syst. Evol. Microbiol.">
        <title>Methanofervidicoccus abyssi gen. nov., sp. nov., a hydrogenotrophic methanogen, isolated from a hydrothermal vent chimney in the Mid-Cayman Spreading Center, the Caribbean Sea.</title>
        <authorList>
            <person name="Sakai S."/>
            <person name="Takaki Y."/>
            <person name="Miyazaki M."/>
            <person name="Ogawara M."/>
            <person name="Yanagawa K."/>
            <person name="Miyazaki J."/>
            <person name="Takai K."/>
        </authorList>
    </citation>
    <scope>NUCLEOTIDE SEQUENCE [LARGE SCALE GENOMIC DNA]</scope>
    <source>
        <strain evidence="5 6">HHB</strain>
    </source>
</reference>
<dbReference type="OrthoDB" id="44145at2157"/>
<dbReference type="InterPro" id="IPR000671">
    <property type="entry name" value="Peptidase_A31"/>
</dbReference>
<evidence type="ECO:0000313" key="6">
    <source>
        <dbReference type="Proteomes" id="UP000290527"/>
    </source>
</evidence>
<dbReference type="InterPro" id="IPR023430">
    <property type="entry name" value="Pept_HybD-like_dom_sf"/>
</dbReference>
<dbReference type="Proteomes" id="UP000290527">
    <property type="component" value="Unassembled WGS sequence"/>
</dbReference>
<dbReference type="PANTHER" id="PTHR30302">
    <property type="entry name" value="HYDROGENASE 1 MATURATION PROTEASE"/>
    <property type="match status" value="1"/>
</dbReference>
<dbReference type="SUPFAM" id="SSF53163">
    <property type="entry name" value="HybD-like"/>
    <property type="match status" value="1"/>
</dbReference>
<proteinExistence type="inferred from homology"/>
<keyword evidence="2 5" id="KW-0645">Protease</keyword>
<comment type="similarity">
    <text evidence="1">Belongs to the peptidase A31 family.</text>
</comment>
<dbReference type="EC" id="3.4.23.51" evidence="5"/>
<protein>
    <submittedName>
        <fullName evidence="5">Hydrogenase 3 maturation protease</fullName>
        <ecNumber evidence="5">3.4.23.51</ecNumber>
    </submittedName>
</protein>
<keyword evidence="3" id="KW-0064">Aspartyl protease</keyword>
<keyword evidence="4 5" id="KW-0378">Hydrolase</keyword>
<dbReference type="NCBIfam" id="TIGR00142">
    <property type="entry name" value="hycI"/>
    <property type="match status" value="1"/>
</dbReference>
<dbReference type="NCBIfam" id="TIGR00072">
    <property type="entry name" value="hydrog_prot"/>
    <property type="match status" value="1"/>
</dbReference>
<evidence type="ECO:0000256" key="1">
    <source>
        <dbReference type="ARBA" id="ARBA00006814"/>
    </source>
</evidence>
<dbReference type="RefSeq" id="WP_131007164.1">
    <property type="nucleotide sequence ID" value="NZ_BFAX01000003.1"/>
</dbReference>
<evidence type="ECO:0000256" key="3">
    <source>
        <dbReference type="ARBA" id="ARBA00022750"/>
    </source>
</evidence>
<sequence length="183" mass="20939">MDNLTALKEQLKYCRKLAVLGIGNTIRGDDGLGIFIVKSIVRHYTDKYPQQNLNINKEVNKIFDKVILINCGTVPENFTNVLKEEKPGKIVFIDAAVMGEKPGTVKLIDVRDIYRVGFSTHTLPLNVIVKYLTRYIDSEILIVGMEPEKLDFGIERLSEKIYKKCLEFTEILIELIDSILEKY</sequence>
<dbReference type="GO" id="GO:0008047">
    <property type="term" value="F:enzyme activator activity"/>
    <property type="evidence" value="ECO:0007669"/>
    <property type="project" value="InterPro"/>
</dbReference>
<dbReference type="AlphaFoldDB" id="A0A401HQ37"/>
<name>A0A401HQ37_9EURY</name>
<evidence type="ECO:0000256" key="2">
    <source>
        <dbReference type="ARBA" id="ARBA00022670"/>
    </source>
</evidence>
<organism evidence="5 6">
    <name type="scientific">Methanofervidicoccus abyssi</name>
    <dbReference type="NCBI Taxonomy" id="2082189"/>
    <lineage>
        <taxon>Archaea</taxon>
        <taxon>Methanobacteriati</taxon>
        <taxon>Methanobacteriota</taxon>
        <taxon>Methanomada group</taxon>
        <taxon>Methanococci</taxon>
        <taxon>Methanococcales</taxon>
        <taxon>Methanofervidicoccus</taxon>
    </lineage>
</organism>
<accession>A0A401HQ37</accession>
<dbReference type="EMBL" id="BFAX01000003">
    <property type="protein sequence ID" value="GBF36384.1"/>
    <property type="molecule type" value="Genomic_DNA"/>
</dbReference>
<evidence type="ECO:0000256" key="4">
    <source>
        <dbReference type="ARBA" id="ARBA00022801"/>
    </source>
</evidence>
<evidence type="ECO:0000313" key="5">
    <source>
        <dbReference type="EMBL" id="GBF36384.1"/>
    </source>
</evidence>
<dbReference type="GO" id="GO:0004190">
    <property type="term" value="F:aspartic-type endopeptidase activity"/>
    <property type="evidence" value="ECO:0007669"/>
    <property type="project" value="UniProtKB-KW"/>
</dbReference>
<dbReference type="InterPro" id="IPR004420">
    <property type="entry name" value="Pept_A31_hyd_mat_HycI"/>
</dbReference>